<dbReference type="PANTHER" id="PTHR10870">
    <property type="entry name" value="CELL CYCLE CHECKPOINT PROTEIN RAD1"/>
    <property type="match status" value="1"/>
</dbReference>
<dbReference type="PRINTS" id="PR01245">
    <property type="entry name" value="RAD1REC1"/>
</dbReference>
<dbReference type="EMBL" id="JADGJD010000439">
    <property type="protein sequence ID" value="KAJ3051060.1"/>
    <property type="molecule type" value="Genomic_DNA"/>
</dbReference>
<dbReference type="PANTHER" id="PTHR10870:SF0">
    <property type="entry name" value="CELL CYCLE CHECKPOINT PROTEIN RAD1"/>
    <property type="match status" value="1"/>
</dbReference>
<sequence length="334" mass="37363">MSNQDYRSSSTPANRQFLAYLENVQTLVILLRALSHKEKATCVLSRSGVRFIVEDAKSAQARAYLQHNLFRDFEFPFTPSNDLDDPSQHPEETQPEEIVFSVNITTLVDCLTIFGGPTSSSHHSSGGDPDSSRDDFTQSSRWRSYGRGMGSGDEHPVPLRMTCDPDGSNFELMLETNSIVTQCRVSTYDPDEMLDLQSVFAEERTVCKVIMKSTWLKSAFSEIDTTATSISLLLSPHPPFFRLSASGLAGEAEMDYPKDTDVLESFQCYDTINYSYKFSLIHPCLKALAASSKTSIRVNDVGVLSMQFMINLNSKDVTFIEFLICPLAEEEDDD</sequence>
<feature type="region of interest" description="Disordered" evidence="6">
    <location>
        <begin position="119"/>
        <end position="158"/>
    </location>
</feature>
<evidence type="ECO:0000313" key="7">
    <source>
        <dbReference type="EMBL" id="KAJ3051060.1"/>
    </source>
</evidence>
<organism evidence="7 8">
    <name type="scientific">Rhizophlyctis rosea</name>
    <dbReference type="NCBI Taxonomy" id="64517"/>
    <lineage>
        <taxon>Eukaryota</taxon>
        <taxon>Fungi</taxon>
        <taxon>Fungi incertae sedis</taxon>
        <taxon>Chytridiomycota</taxon>
        <taxon>Chytridiomycota incertae sedis</taxon>
        <taxon>Chytridiomycetes</taxon>
        <taxon>Rhizophlyctidales</taxon>
        <taxon>Rhizophlyctidaceae</taxon>
        <taxon>Rhizophlyctis</taxon>
    </lineage>
</organism>
<name>A0AAD5SD54_9FUNG</name>
<dbReference type="Gene3D" id="3.70.10.10">
    <property type="match status" value="1"/>
</dbReference>
<gene>
    <name evidence="7" type="primary">RAD1</name>
    <name evidence="7" type="ORF">HK097_007957</name>
</gene>
<dbReference type="Proteomes" id="UP001212841">
    <property type="component" value="Unassembled WGS sequence"/>
</dbReference>
<keyword evidence="3" id="KW-0227">DNA damage</keyword>
<dbReference type="AlphaFoldDB" id="A0AAD5SD54"/>
<accession>A0AAD5SD54</accession>
<dbReference type="GO" id="GO:0006281">
    <property type="term" value="P:DNA repair"/>
    <property type="evidence" value="ECO:0007669"/>
    <property type="project" value="UniProtKB-KW"/>
</dbReference>
<evidence type="ECO:0000256" key="3">
    <source>
        <dbReference type="ARBA" id="ARBA00022763"/>
    </source>
</evidence>
<comment type="caution">
    <text evidence="7">The sequence shown here is derived from an EMBL/GenBank/DDBJ whole genome shotgun (WGS) entry which is preliminary data.</text>
</comment>
<dbReference type="InterPro" id="IPR003021">
    <property type="entry name" value="Rad1_Rec1_Rad17"/>
</dbReference>
<keyword evidence="4" id="KW-0234">DNA repair</keyword>
<evidence type="ECO:0000256" key="2">
    <source>
        <dbReference type="ARBA" id="ARBA00010991"/>
    </source>
</evidence>
<keyword evidence="5" id="KW-0539">Nucleus</keyword>
<dbReference type="InterPro" id="IPR046938">
    <property type="entry name" value="DNA_clamp_sf"/>
</dbReference>
<feature type="compositionally biased region" description="Low complexity" evidence="6">
    <location>
        <begin position="119"/>
        <end position="129"/>
    </location>
</feature>
<comment type="similarity">
    <text evidence="2">Belongs to the rad1 family.</text>
</comment>
<evidence type="ECO:0000313" key="8">
    <source>
        <dbReference type="Proteomes" id="UP001212841"/>
    </source>
</evidence>
<dbReference type="Pfam" id="PF02144">
    <property type="entry name" value="Rad1"/>
    <property type="match status" value="1"/>
</dbReference>
<dbReference type="GO" id="GO:0030896">
    <property type="term" value="C:checkpoint clamp complex"/>
    <property type="evidence" value="ECO:0007669"/>
    <property type="project" value="TreeGrafter"/>
</dbReference>
<evidence type="ECO:0000256" key="4">
    <source>
        <dbReference type="ARBA" id="ARBA00023204"/>
    </source>
</evidence>
<evidence type="ECO:0000256" key="6">
    <source>
        <dbReference type="SAM" id="MobiDB-lite"/>
    </source>
</evidence>
<dbReference type="GO" id="GO:0000077">
    <property type="term" value="P:DNA damage checkpoint signaling"/>
    <property type="evidence" value="ECO:0007669"/>
    <property type="project" value="InterPro"/>
</dbReference>
<evidence type="ECO:0000256" key="1">
    <source>
        <dbReference type="ARBA" id="ARBA00004123"/>
    </source>
</evidence>
<reference evidence="7" key="1">
    <citation type="submission" date="2020-05" db="EMBL/GenBank/DDBJ databases">
        <title>Phylogenomic resolution of chytrid fungi.</title>
        <authorList>
            <person name="Stajich J.E."/>
            <person name="Amses K."/>
            <person name="Simmons R."/>
            <person name="Seto K."/>
            <person name="Myers J."/>
            <person name="Bonds A."/>
            <person name="Quandt C.A."/>
            <person name="Barry K."/>
            <person name="Liu P."/>
            <person name="Grigoriev I."/>
            <person name="Longcore J.E."/>
            <person name="James T.Y."/>
        </authorList>
    </citation>
    <scope>NUCLEOTIDE SEQUENCE</scope>
    <source>
        <strain evidence="7">JEL0318</strain>
    </source>
</reference>
<proteinExistence type="inferred from homology"/>
<keyword evidence="8" id="KW-1185">Reference proteome</keyword>
<evidence type="ECO:0000256" key="5">
    <source>
        <dbReference type="ARBA" id="ARBA00023242"/>
    </source>
</evidence>
<comment type="subcellular location">
    <subcellularLocation>
        <location evidence="1">Nucleus</location>
    </subcellularLocation>
</comment>
<dbReference type="SUPFAM" id="SSF55979">
    <property type="entry name" value="DNA clamp"/>
    <property type="match status" value="1"/>
</dbReference>
<protein>
    <submittedName>
        <fullName evidence="7">SsDNA endodeoxyribonuclease</fullName>
    </submittedName>
</protein>